<reference evidence="2 3" key="1">
    <citation type="submission" date="2024-01" db="EMBL/GenBank/DDBJ databases">
        <title>Genome assemblies of Stephania.</title>
        <authorList>
            <person name="Yang L."/>
        </authorList>
    </citation>
    <scope>NUCLEOTIDE SEQUENCE [LARGE SCALE GENOMIC DNA]</scope>
    <source>
        <strain evidence="2">JXDWG</strain>
        <tissue evidence="2">Leaf</tissue>
    </source>
</reference>
<name>A0AAP0JEU8_9MAGN</name>
<feature type="region of interest" description="Disordered" evidence="1">
    <location>
        <begin position="1"/>
        <end position="112"/>
    </location>
</feature>
<organism evidence="2 3">
    <name type="scientific">Stephania cephalantha</name>
    <dbReference type="NCBI Taxonomy" id="152367"/>
    <lineage>
        <taxon>Eukaryota</taxon>
        <taxon>Viridiplantae</taxon>
        <taxon>Streptophyta</taxon>
        <taxon>Embryophyta</taxon>
        <taxon>Tracheophyta</taxon>
        <taxon>Spermatophyta</taxon>
        <taxon>Magnoliopsida</taxon>
        <taxon>Ranunculales</taxon>
        <taxon>Menispermaceae</taxon>
        <taxon>Menispermoideae</taxon>
        <taxon>Cissampelideae</taxon>
        <taxon>Stephania</taxon>
    </lineage>
</organism>
<accession>A0AAP0JEU8</accession>
<evidence type="ECO:0000256" key="1">
    <source>
        <dbReference type="SAM" id="MobiDB-lite"/>
    </source>
</evidence>
<feature type="compositionally biased region" description="Basic residues" evidence="1">
    <location>
        <begin position="93"/>
        <end position="107"/>
    </location>
</feature>
<protein>
    <submittedName>
        <fullName evidence="2">Uncharacterized protein</fullName>
    </submittedName>
</protein>
<evidence type="ECO:0000313" key="2">
    <source>
        <dbReference type="EMBL" id="KAK9132861.1"/>
    </source>
</evidence>
<dbReference type="Proteomes" id="UP001419268">
    <property type="component" value="Unassembled WGS sequence"/>
</dbReference>
<evidence type="ECO:0000313" key="3">
    <source>
        <dbReference type="Proteomes" id="UP001419268"/>
    </source>
</evidence>
<keyword evidence="3" id="KW-1185">Reference proteome</keyword>
<sequence>MTTSGGQRLADARSGAAAAGSGRGLTAVQRCSSDAADWRGADGQRPSSSGGVAAARAAARGRADQPRRRGIQQRDVGEGRRRPASGGAPAKAARQRQRPLRRDKRRGGALSTGRMCDFVEIATTRWRDLGVGCRVRK</sequence>
<gene>
    <name evidence="2" type="ORF">Scep_012389</name>
</gene>
<dbReference type="AlphaFoldDB" id="A0AAP0JEU8"/>
<comment type="caution">
    <text evidence="2">The sequence shown here is derived from an EMBL/GenBank/DDBJ whole genome shotgun (WGS) entry which is preliminary data.</text>
</comment>
<proteinExistence type="predicted"/>
<feature type="compositionally biased region" description="Low complexity" evidence="1">
    <location>
        <begin position="45"/>
        <end position="60"/>
    </location>
</feature>
<dbReference type="EMBL" id="JBBNAG010000005">
    <property type="protein sequence ID" value="KAK9132861.1"/>
    <property type="molecule type" value="Genomic_DNA"/>
</dbReference>